<feature type="compositionally biased region" description="Low complexity" evidence="6">
    <location>
        <begin position="246"/>
        <end position="259"/>
    </location>
</feature>
<feature type="region of interest" description="Disordered" evidence="6">
    <location>
        <begin position="133"/>
        <end position="193"/>
    </location>
</feature>
<dbReference type="InParanoid" id="A8PWT8"/>
<name>A8PWT8_MALGO</name>
<dbReference type="AlphaFoldDB" id="A8PWT8"/>
<comment type="caution">
    <text evidence="8">The sequence shown here is derived from an EMBL/GenBank/DDBJ whole genome shotgun (WGS) entry which is preliminary data.</text>
</comment>
<evidence type="ECO:0000256" key="2">
    <source>
        <dbReference type="ARBA" id="ARBA00022737"/>
    </source>
</evidence>
<feature type="region of interest" description="Disordered" evidence="6">
    <location>
        <begin position="246"/>
        <end position="265"/>
    </location>
</feature>
<feature type="domain" description="C2H2-type" evidence="7">
    <location>
        <begin position="361"/>
        <end position="391"/>
    </location>
</feature>
<dbReference type="KEGG" id="mgl:MGL_1214"/>
<keyword evidence="1" id="KW-0479">Metal-binding</keyword>
<organism evidence="8 9">
    <name type="scientific">Malassezia globosa (strain ATCC MYA-4612 / CBS 7966)</name>
    <name type="common">Dandruff-associated fungus</name>
    <dbReference type="NCBI Taxonomy" id="425265"/>
    <lineage>
        <taxon>Eukaryota</taxon>
        <taxon>Fungi</taxon>
        <taxon>Dikarya</taxon>
        <taxon>Basidiomycota</taxon>
        <taxon>Ustilaginomycotina</taxon>
        <taxon>Malasseziomycetes</taxon>
        <taxon>Malasseziales</taxon>
        <taxon>Malasseziaceae</taxon>
        <taxon>Malassezia</taxon>
    </lineage>
</organism>
<keyword evidence="2" id="KW-0677">Repeat</keyword>
<dbReference type="InterPro" id="IPR036236">
    <property type="entry name" value="Znf_C2H2_sf"/>
</dbReference>
<feature type="region of interest" description="Disordered" evidence="6">
    <location>
        <begin position="395"/>
        <end position="516"/>
    </location>
</feature>
<dbReference type="InterPro" id="IPR013087">
    <property type="entry name" value="Znf_C2H2_type"/>
</dbReference>
<keyword evidence="4" id="KW-0862">Zinc</keyword>
<accession>A8PWT8</accession>
<dbReference type="EMBL" id="AAYY01000003">
    <property type="protein sequence ID" value="EDP44732.1"/>
    <property type="molecule type" value="Genomic_DNA"/>
</dbReference>
<feature type="compositionally biased region" description="Low complexity" evidence="6">
    <location>
        <begin position="139"/>
        <end position="157"/>
    </location>
</feature>
<dbReference type="Proteomes" id="UP000008837">
    <property type="component" value="Unassembled WGS sequence"/>
</dbReference>
<evidence type="ECO:0000256" key="5">
    <source>
        <dbReference type="PROSITE-ProRule" id="PRU00042"/>
    </source>
</evidence>
<feature type="region of interest" description="Disordered" evidence="6">
    <location>
        <begin position="1"/>
        <end position="28"/>
    </location>
</feature>
<sequence>MTSATPGPIPIIRAGDNSSNAMSDGTPIARPSSSSSYLGLSAGLSGSSSFKEAMAVSFGKDVAEMLEYSIGRFSSSTDSEATVAAPSSVRLESTFCRNFTCCGKELDDLHDLLQHYEECHVRFEDDDVESMMTDEDMETTSMTSDTAPSESSTSSLTGMKPANGTHDHSIRAGHPRPLLSTPATGTPMVSTTNENLEYPSAFDTAVMCSPNRGKKRSHGQQVSGSTSNPLFRTILETGGRHPLGMSSAYSSPFSSPGNSRAATPTMDSENEVFFGSSTQPNMFASLSIRGGSTDDQLPSCAPPNLFFPSANASSLQRPMKRERFSTSSATNTSTNAGSSTPVGVPPLSSVENGAATEHRPYKCPAPGCDKAYKQMNGLKYHRLHGHCNQNLRNVNQSVTGSNVPSSSSTSTPGTATSSPSSNATANPFSSGGSPQTPSCPDAAISSVSTSISSSSTPATVSSTPGLSTEPTRDANMVSGISTPSQGMFSPTLDLASTESSSTSKPDSVPASAKNGGISSVQPEKAYVCQVGNCDKRYKNLNGLRYHYLHSGSHGLLGLQLLHANGGGASAKADSVSGRPPVSTDTLSREQIVQAAAAAQALLNQQGANCSRGPNGNPNPNLTASAFLSSTTNNTITMSNAPEPF</sequence>
<feature type="compositionally biased region" description="Low complexity" evidence="6">
    <location>
        <begin position="325"/>
        <end position="340"/>
    </location>
</feature>
<dbReference type="InterPro" id="IPR051580">
    <property type="entry name" value="ZnF-Chromatin_assoc"/>
</dbReference>
<dbReference type="GeneID" id="5856251"/>
<dbReference type="GO" id="GO:0008270">
    <property type="term" value="F:zinc ion binding"/>
    <property type="evidence" value="ECO:0007669"/>
    <property type="project" value="UniProtKB-KW"/>
</dbReference>
<feature type="compositionally biased region" description="Polar residues" evidence="6">
    <location>
        <begin position="478"/>
        <end position="488"/>
    </location>
</feature>
<dbReference type="PANTHER" id="PTHR23057">
    <property type="entry name" value="JUXTAPOSED WITH ANOTHER ZINC FINGER PROTEIN 1"/>
    <property type="match status" value="1"/>
</dbReference>
<dbReference type="GO" id="GO:0005634">
    <property type="term" value="C:nucleus"/>
    <property type="evidence" value="ECO:0007669"/>
    <property type="project" value="TreeGrafter"/>
</dbReference>
<keyword evidence="3 5" id="KW-0863">Zinc-finger</keyword>
<gene>
    <name evidence="8" type="ORF">MGL_1214</name>
</gene>
<proteinExistence type="predicted"/>
<evidence type="ECO:0000256" key="1">
    <source>
        <dbReference type="ARBA" id="ARBA00022723"/>
    </source>
</evidence>
<evidence type="ECO:0000313" key="9">
    <source>
        <dbReference type="Proteomes" id="UP000008837"/>
    </source>
</evidence>
<evidence type="ECO:0000256" key="3">
    <source>
        <dbReference type="ARBA" id="ARBA00022771"/>
    </source>
</evidence>
<feature type="compositionally biased region" description="Low complexity" evidence="6">
    <location>
        <begin position="397"/>
        <end position="430"/>
    </location>
</feature>
<dbReference type="SMART" id="SM00355">
    <property type="entry name" value="ZnF_C2H2"/>
    <property type="match status" value="3"/>
</dbReference>
<dbReference type="VEuPathDB" id="FungiDB:MGL_1214"/>
<reference evidence="8 9" key="1">
    <citation type="journal article" date="2007" name="Proc. Natl. Acad. Sci. U.S.A.">
        <title>Dandruff-associated Malassezia genomes reveal convergent and divergent virulence traits shared with plant and human fungal pathogens.</title>
        <authorList>
            <person name="Xu J."/>
            <person name="Saunders C.W."/>
            <person name="Hu P."/>
            <person name="Grant R.A."/>
            <person name="Boekhout T."/>
            <person name="Kuramae E.E."/>
            <person name="Kronstad J.W."/>
            <person name="Deangelis Y.M."/>
            <person name="Reeder N.L."/>
            <person name="Johnstone K.R."/>
            <person name="Leland M."/>
            <person name="Fieno A.M."/>
            <person name="Begley W.M."/>
            <person name="Sun Y."/>
            <person name="Lacey M.P."/>
            <person name="Chaudhary T."/>
            <person name="Keough T."/>
            <person name="Chu L."/>
            <person name="Sears R."/>
            <person name="Yuan B."/>
            <person name="Dawson T.L.Jr."/>
        </authorList>
    </citation>
    <scope>NUCLEOTIDE SEQUENCE [LARGE SCALE GENOMIC DNA]</scope>
    <source>
        <strain evidence="9">ATCC MYA-4612 / CBS 7966</strain>
    </source>
</reference>
<keyword evidence="9" id="KW-1185">Reference proteome</keyword>
<dbReference type="FunCoup" id="A8PWT8">
    <property type="interactions" value="150"/>
</dbReference>
<dbReference type="PANTHER" id="PTHR23057:SF0">
    <property type="entry name" value="JUXTAPOSED WITH ANOTHER ZINC FINGER PROTEIN 1"/>
    <property type="match status" value="1"/>
</dbReference>
<dbReference type="RefSeq" id="XP_001731946.1">
    <property type="nucleotide sequence ID" value="XM_001731894.1"/>
</dbReference>
<dbReference type="Gene3D" id="3.30.160.60">
    <property type="entry name" value="Classic Zinc Finger"/>
    <property type="match status" value="1"/>
</dbReference>
<evidence type="ECO:0000313" key="8">
    <source>
        <dbReference type="EMBL" id="EDP44732.1"/>
    </source>
</evidence>
<dbReference type="SUPFAM" id="SSF57667">
    <property type="entry name" value="beta-beta-alpha zinc fingers"/>
    <property type="match status" value="1"/>
</dbReference>
<dbReference type="PROSITE" id="PS00028">
    <property type="entry name" value="ZINC_FINGER_C2H2_1"/>
    <property type="match status" value="1"/>
</dbReference>
<feature type="compositionally biased region" description="Polar residues" evidence="6">
    <location>
        <begin position="181"/>
        <end position="193"/>
    </location>
</feature>
<evidence type="ECO:0000259" key="7">
    <source>
        <dbReference type="PROSITE" id="PS50157"/>
    </source>
</evidence>
<evidence type="ECO:0000256" key="6">
    <source>
        <dbReference type="SAM" id="MobiDB-lite"/>
    </source>
</evidence>
<evidence type="ECO:0000256" key="4">
    <source>
        <dbReference type="ARBA" id="ARBA00022833"/>
    </source>
</evidence>
<dbReference type="PROSITE" id="PS50157">
    <property type="entry name" value="ZINC_FINGER_C2H2_2"/>
    <property type="match status" value="1"/>
</dbReference>
<dbReference type="STRING" id="425265.A8PWT8"/>
<feature type="region of interest" description="Disordered" evidence="6">
    <location>
        <begin position="309"/>
        <end position="366"/>
    </location>
</feature>
<dbReference type="OMA" id="DHFEECH"/>
<protein>
    <recommendedName>
        <fullName evidence="7">C2H2-type domain-containing protein</fullName>
    </recommendedName>
</protein>
<feature type="compositionally biased region" description="Low complexity" evidence="6">
    <location>
        <begin position="443"/>
        <end position="464"/>
    </location>
</feature>
<dbReference type="OrthoDB" id="1662883at2759"/>
<feature type="compositionally biased region" description="Low complexity" evidence="6">
    <location>
        <begin position="492"/>
        <end position="511"/>
    </location>
</feature>